<reference evidence="2 3" key="1">
    <citation type="submission" date="2019-05" db="EMBL/GenBank/DDBJ databases">
        <title>Another draft genome of Portunus trituberculatus and its Hox gene families provides insights of decapod evolution.</title>
        <authorList>
            <person name="Jeong J.-H."/>
            <person name="Song I."/>
            <person name="Kim S."/>
            <person name="Choi T."/>
            <person name="Kim D."/>
            <person name="Ryu S."/>
            <person name="Kim W."/>
        </authorList>
    </citation>
    <scope>NUCLEOTIDE SEQUENCE [LARGE SCALE GENOMIC DNA]</scope>
    <source>
        <tissue evidence="2">Muscle</tissue>
    </source>
</reference>
<gene>
    <name evidence="2" type="ORF">E2C01_069974</name>
</gene>
<keyword evidence="1" id="KW-1133">Transmembrane helix</keyword>
<evidence type="ECO:0000313" key="3">
    <source>
        <dbReference type="Proteomes" id="UP000324222"/>
    </source>
</evidence>
<feature type="transmembrane region" description="Helical" evidence="1">
    <location>
        <begin position="24"/>
        <end position="48"/>
    </location>
</feature>
<dbReference type="OrthoDB" id="9355041at2759"/>
<organism evidence="2 3">
    <name type="scientific">Portunus trituberculatus</name>
    <name type="common">Swimming crab</name>
    <name type="synonym">Neptunus trituberculatus</name>
    <dbReference type="NCBI Taxonomy" id="210409"/>
    <lineage>
        <taxon>Eukaryota</taxon>
        <taxon>Metazoa</taxon>
        <taxon>Ecdysozoa</taxon>
        <taxon>Arthropoda</taxon>
        <taxon>Crustacea</taxon>
        <taxon>Multicrustacea</taxon>
        <taxon>Malacostraca</taxon>
        <taxon>Eumalacostraca</taxon>
        <taxon>Eucarida</taxon>
        <taxon>Decapoda</taxon>
        <taxon>Pleocyemata</taxon>
        <taxon>Brachyura</taxon>
        <taxon>Eubrachyura</taxon>
        <taxon>Portunoidea</taxon>
        <taxon>Portunidae</taxon>
        <taxon>Portuninae</taxon>
        <taxon>Portunus</taxon>
    </lineage>
</organism>
<name>A0A5B7I484_PORTR</name>
<keyword evidence="3" id="KW-1185">Reference proteome</keyword>
<accession>A0A5B7I484</accession>
<keyword evidence="1" id="KW-0472">Membrane</keyword>
<dbReference type="EMBL" id="VSRR010041441">
    <property type="protein sequence ID" value="MPC75584.1"/>
    <property type="molecule type" value="Genomic_DNA"/>
</dbReference>
<proteinExistence type="predicted"/>
<evidence type="ECO:0000256" key="1">
    <source>
        <dbReference type="SAM" id="Phobius"/>
    </source>
</evidence>
<comment type="caution">
    <text evidence="2">The sequence shown here is derived from an EMBL/GenBank/DDBJ whole genome shotgun (WGS) entry which is preliminary data.</text>
</comment>
<protein>
    <submittedName>
        <fullName evidence="2">Uncharacterized protein</fullName>
    </submittedName>
</protein>
<dbReference type="Proteomes" id="UP000324222">
    <property type="component" value="Unassembled WGS sequence"/>
</dbReference>
<sequence>MSPEYLEEPEHPIIYSTPVENPRLASFLLGMVPPLYIALYIIAYLGCYKSPSTGGHGRFGGNVDMDAE</sequence>
<evidence type="ECO:0000313" key="2">
    <source>
        <dbReference type="EMBL" id="MPC75584.1"/>
    </source>
</evidence>
<keyword evidence="1" id="KW-0812">Transmembrane</keyword>
<dbReference type="AlphaFoldDB" id="A0A5B7I484"/>